<evidence type="ECO:0000313" key="3">
    <source>
        <dbReference type="EMBL" id="KAJ8304319.1"/>
    </source>
</evidence>
<evidence type="ECO:0000313" key="4">
    <source>
        <dbReference type="Proteomes" id="UP001217089"/>
    </source>
</evidence>
<reference evidence="3 4" key="1">
    <citation type="submission" date="2022-12" db="EMBL/GenBank/DDBJ databases">
        <title>Chromosome-level genome of Tegillarca granosa.</title>
        <authorList>
            <person name="Kim J."/>
        </authorList>
    </citation>
    <scope>NUCLEOTIDE SEQUENCE [LARGE SCALE GENOMIC DNA]</scope>
    <source>
        <strain evidence="3">Teg-2019</strain>
        <tissue evidence="3">Adductor muscle</tissue>
    </source>
</reference>
<dbReference type="Gene3D" id="3.20.20.370">
    <property type="entry name" value="Glycoside hydrolase/deacetylase"/>
    <property type="match status" value="4"/>
</dbReference>
<name>A0ABQ9EHU2_TEGGR</name>
<proteinExistence type="predicted"/>
<keyword evidence="4" id="KW-1185">Reference proteome</keyword>
<protein>
    <recommendedName>
        <fullName evidence="2">NodB homology domain-containing protein</fullName>
    </recommendedName>
</protein>
<dbReference type="InterPro" id="IPR052740">
    <property type="entry name" value="CE4"/>
</dbReference>
<dbReference type="EMBL" id="JARBDR010000903">
    <property type="protein sequence ID" value="KAJ8304319.1"/>
    <property type="molecule type" value="Genomic_DNA"/>
</dbReference>
<dbReference type="Pfam" id="PF01522">
    <property type="entry name" value="Polysacc_deac_1"/>
    <property type="match status" value="3"/>
</dbReference>
<feature type="domain" description="NodB homology" evidence="2">
    <location>
        <begin position="131"/>
        <end position="257"/>
    </location>
</feature>
<dbReference type="InterPro" id="IPR011330">
    <property type="entry name" value="Glyco_hydro/deAcase_b/a-brl"/>
</dbReference>
<feature type="domain" description="NodB homology" evidence="2">
    <location>
        <begin position="516"/>
        <end position="606"/>
    </location>
</feature>
<organism evidence="3 4">
    <name type="scientific">Tegillarca granosa</name>
    <name type="common">Malaysian cockle</name>
    <name type="synonym">Anadara granosa</name>
    <dbReference type="NCBI Taxonomy" id="220873"/>
    <lineage>
        <taxon>Eukaryota</taxon>
        <taxon>Metazoa</taxon>
        <taxon>Spiralia</taxon>
        <taxon>Lophotrochozoa</taxon>
        <taxon>Mollusca</taxon>
        <taxon>Bivalvia</taxon>
        <taxon>Autobranchia</taxon>
        <taxon>Pteriomorphia</taxon>
        <taxon>Arcoida</taxon>
        <taxon>Arcoidea</taxon>
        <taxon>Arcidae</taxon>
        <taxon>Tegillarca</taxon>
    </lineage>
</organism>
<feature type="region of interest" description="Disordered" evidence="1">
    <location>
        <begin position="424"/>
        <end position="447"/>
    </location>
</feature>
<feature type="domain" description="NodB homology" evidence="2">
    <location>
        <begin position="816"/>
        <end position="940"/>
    </location>
</feature>
<dbReference type="PANTHER" id="PTHR45985">
    <property type="match status" value="1"/>
</dbReference>
<gene>
    <name evidence="3" type="ORF">KUTeg_017902</name>
</gene>
<evidence type="ECO:0000256" key="1">
    <source>
        <dbReference type="SAM" id="MobiDB-lite"/>
    </source>
</evidence>
<comment type="caution">
    <text evidence="3">The sequence shown here is derived from an EMBL/GenBank/DDBJ whole genome shotgun (WGS) entry which is preliminary data.</text>
</comment>
<evidence type="ECO:0000259" key="2">
    <source>
        <dbReference type="Pfam" id="PF01522"/>
    </source>
</evidence>
<dbReference type="SUPFAM" id="SSF88713">
    <property type="entry name" value="Glycoside hydrolase/deacetylase"/>
    <property type="match status" value="4"/>
</dbReference>
<dbReference type="Proteomes" id="UP001217089">
    <property type="component" value="Unassembled WGS sequence"/>
</dbReference>
<sequence>MPMAISPLSKTSTVTTKILSTQSTPTTSTVSATFTPTTIKMIASLKPVLSTEKTTLMNIKSQSSTTALSVSPSTITTATPQLLTTQGTPTTSTVSASFMPSIVEVCKQNINCKLPSCFCPTFDHYINKTDIPQIVYFAFDDEVQFSYKQFYDTLFHNARKNPNGCPITMTLYVSHANTDYSLVKYYYGKGNEIASHSVTHKLIKTKKSVLQEAKQQKENIVNLANIPADQVTGWRSPYLEPAGDDQVEALQSLGYKYDISHTYIELGRTAKNTKDTWPFTLDHSGWPHICQILSCPKSKHGGFWEVPINVLSDLKQSSLCAFADSCSTSPSNENEVFDYLWNNFKVNYRGNRAPFGIHLHARWFYTSHNLKGVDKFITELLRNDDVYIVSVQKMLDWMRSPTELSEIKTFKPWLCDEMAASRSVVTSSNPTTTMKSQETPSTKSQPRSLSVVQSCKQGVNCKLPSCFCPTFEHTMDRKDIPQIVYFGFDDEVQWSYKRHYDKLFLRNKRNPNGCPISMTLFVSHYNTDYNLVRYYYDKGNEIASHSVTHSLIKTRSSIQQEAKNQRDNIAKEAGIPSSSITGWRSPYLEPAGDDQVDVLKTLGYQYDVSHTYIPLGRPTNPTEDPWPFTLDYSGWPFICQILTCPKSKHKGFWEVPINVLSDPSQSNLCAFVDSCTNQPSNASQVYSYLMHNFEVNYKGNRAPFGLHLHARWFNTNHNIQGVENFIKAILSRNDVYIISIQKMLEWIKNPVKLDNITEFTPWNDRFMIMLFYIWLCFVSLPVVILADTCVQGSNCTLPDCFCNTFKHPMKTNDIPQIIYFGFDDAVNIAMSQHYKKLFTVDRKNPNGCPIGMTLYVSHAYTNYGLVKHFYDEGHEIAVHSVTHTQITTRPKILKEARQQRDNIVKYAGVPIEKITGWRSPNLATAGDHQPDILQKLGYEYDISLTYRQSVNEGADPWPFTLDYGGWPYTCQIRPCPSSKHPGFWEIPIVSLSDYKSQFPCPYVDGCYNRPDTEDQAFKYLWNNFMQNYRGNRAPLGFHMHAAWFFTKHNVRAMERFIREVLTLGDVYIVTVQKMLEWMKHPTKLSDIKNFQPWGTTVTTQTTTRMAQITKSKLKSFNKPFNEPTTVRPQMPLPVPSEKCEQGTNCRLPHCYCYSRGTPGNLRRDEIPQMVYLTFDGNINDIRKYLNVFSGRFNPNKCPASGTFFVTQFGSFRFNIKRLHSQGHEIAMRGYINRHIMNENTLVQEMERQKEDMLQTGIDDIVGWRSPELKPIGDPQFEELYKHEFSYDSSLIRSRDFYDSKVWPFTLDYGWKEQCVIPECPSLSYPGIWEFPTNPLTDYKNLYPCTYADGCMFSPPTAQDTFDFLWKNFEKHYRTNKAPFGINLRHIWFSHFFYDKNLTGLKMFLDKLAELDDVYIVPIRKIIDWMRSPTPLGNLNDFKPWQC</sequence>
<dbReference type="InterPro" id="IPR002509">
    <property type="entry name" value="NODB_dom"/>
</dbReference>
<dbReference type="PANTHER" id="PTHR45985:SF8">
    <property type="entry name" value="CHITIN DEACETYLASE-LIKE 9, ISOFORM A"/>
    <property type="match status" value="1"/>
</dbReference>
<accession>A0ABQ9EHU2</accession>